<dbReference type="AlphaFoldDB" id="A0A4Q4N9U8"/>
<accession>A0A4Q4N9U8</accession>
<name>A0A4Q4N9U8_ALTAL</name>
<proteinExistence type="predicted"/>
<dbReference type="Proteomes" id="UP000291422">
    <property type="component" value="Unassembled WGS sequence"/>
</dbReference>
<evidence type="ECO:0000313" key="1">
    <source>
        <dbReference type="EMBL" id="RYN72718.1"/>
    </source>
</evidence>
<comment type="caution">
    <text evidence="1">The sequence shown here is derived from an EMBL/GenBank/DDBJ whole genome shotgun (WGS) entry which is preliminary data.</text>
</comment>
<sequence>MNRYSTGKYIKSEEALYGVLHKKHPNIDRASFEITSSKDLWTYRAPEKLTATEIEHRPAEIKK</sequence>
<dbReference type="EMBL" id="PDXD01000024">
    <property type="protein sequence ID" value="RYN72718.1"/>
    <property type="molecule type" value="Genomic_DNA"/>
</dbReference>
<evidence type="ECO:0000313" key="2">
    <source>
        <dbReference type="Proteomes" id="UP000291422"/>
    </source>
</evidence>
<protein>
    <submittedName>
        <fullName evidence="1">Uncharacterized protein</fullName>
    </submittedName>
</protein>
<organism evidence="1 2">
    <name type="scientific">Alternaria alternata</name>
    <name type="common">Alternaria rot fungus</name>
    <name type="synonym">Torula alternata</name>
    <dbReference type="NCBI Taxonomy" id="5599"/>
    <lineage>
        <taxon>Eukaryota</taxon>
        <taxon>Fungi</taxon>
        <taxon>Dikarya</taxon>
        <taxon>Ascomycota</taxon>
        <taxon>Pezizomycotina</taxon>
        <taxon>Dothideomycetes</taxon>
        <taxon>Pleosporomycetidae</taxon>
        <taxon>Pleosporales</taxon>
        <taxon>Pleosporineae</taxon>
        <taxon>Pleosporaceae</taxon>
        <taxon>Alternaria</taxon>
        <taxon>Alternaria sect. Alternaria</taxon>
        <taxon>Alternaria alternata complex</taxon>
    </lineage>
</organism>
<reference evidence="2" key="1">
    <citation type="journal article" date="2019" name="bioRxiv">
        <title>Genomics, evolutionary history and diagnostics of the Alternaria alternata species group including apple and Asian pear pathotypes.</title>
        <authorList>
            <person name="Armitage A.D."/>
            <person name="Cockerton H.M."/>
            <person name="Sreenivasaprasad S."/>
            <person name="Woodhall J.W."/>
            <person name="Lane C.R."/>
            <person name="Harrison R.J."/>
            <person name="Clarkson J.P."/>
        </authorList>
    </citation>
    <scope>NUCLEOTIDE SEQUENCE [LARGE SCALE GENOMIC DNA]</scope>
    <source>
        <strain evidence="2">FERA 1177</strain>
    </source>
</reference>
<gene>
    <name evidence="1" type="ORF">AA0117_g8285</name>
</gene>